<sequence length="384" mass="41543">MCPTRKSPLAHPLSSLRRKEGLSHAGYAQLVARKHAELGFGSMAARREKVARWESGKVTPELTAQFTIARLHGVPRSEVLRLGWPHWLHIAGGSSVPLCAPWTAEETLRSLRALARSQQGLALDDGLFTVCAAPLDQLVVHWQELTRTPPSPPEREGHPLADATVAALEARHRQLRRLCPTEAPSTNRLLADAELRVVTELLHTACYGPELGTRLLSAAARAACLSGLLAYELDDQARAQAAYVAALRAAALIHDHELGRWALVLLAAQQMGQGAPANALRLLAPADLPPHPPSRTDSPLPSLVDAGRRAARTLLGRAHDAPRQRPGHTPTPSGHPSPHEELTELETLIRHAFTYDTTPTGAVPTQAHPGHSRSSGIRARERIV</sequence>
<evidence type="ECO:0000256" key="1">
    <source>
        <dbReference type="SAM" id="MobiDB-lite"/>
    </source>
</evidence>
<organism evidence="2">
    <name type="scientific">Streptomyces sp. NBC_00060</name>
    <dbReference type="NCBI Taxonomy" id="2975636"/>
    <lineage>
        <taxon>Bacteria</taxon>
        <taxon>Bacillati</taxon>
        <taxon>Actinomycetota</taxon>
        <taxon>Actinomycetes</taxon>
        <taxon>Kitasatosporales</taxon>
        <taxon>Streptomycetaceae</taxon>
        <taxon>Streptomyces</taxon>
    </lineage>
</organism>
<protein>
    <recommendedName>
        <fullName evidence="3">XRE family transcriptional regulator</fullName>
    </recommendedName>
</protein>
<proteinExistence type="predicted"/>
<evidence type="ECO:0000313" key="2">
    <source>
        <dbReference type="EMBL" id="WTU38721.1"/>
    </source>
</evidence>
<gene>
    <name evidence="2" type="ORF">OHV25_03650</name>
</gene>
<dbReference type="EMBL" id="CP108253">
    <property type="protein sequence ID" value="WTU38721.1"/>
    <property type="molecule type" value="Genomic_DNA"/>
</dbReference>
<accession>A0AAU2GSR1</accession>
<evidence type="ECO:0008006" key="3">
    <source>
        <dbReference type="Google" id="ProtNLM"/>
    </source>
</evidence>
<dbReference type="AlphaFoldDB" id="A0AAU2GSR1"/>
<feature type="region of interest" description="Disordered" evidence="1">
    <location>
        <begin position="284"/>
        <end position="303"/>
    </location>
</feature>
<feature type="region of interest" description="Disordered" evidence="1">
    <location>
        <begin position="316"/>
        <end position="340"/>
    </location>
</feature>
<name>A0AAU2GSR1_9ACTN</name>
<reference evidence="2" key="1">
    <citation type="submission" date="2022-10" db="EMBL/GenBank/DDBJ databases">
        <title>The complete genomes of actinobacterial strains from the NBC collection.</title>
        <authorList>
            <person name="Joergensen T.S."/>
            <person name="Alvarez Arevalo M."/>
            <person name="Sterndorff E.B."/>
            <person name="Faurdal D."/>
            <person name="Vuksanovic O."/>
            <person name="Mourched A.-S."/>
            <person name="Charusanti P."/>
            <person name="Shaw S."/>
            <person name="Blin K."/>
            <person name="Weber T."/>
        </authorList>
    </citation>
    <scope>NUCLEOTIDE SEQUENCE</scope>
    <source>
        <strain evidence="2">NBC_00060</strain>
    </source>
</reference>
<feature type="compositionally biased region" description="Low complexity" evidence="1">
    <location>
        <begin position="327"/>
        <end position="336"/>
    </location>
</feature>
<feature type="region of interest" description="Disordered" evidence="1">
    <location>
        <begin position="357"/>
        <end position="384"/>
    </location>
</feature>